<dbReference type="Proteomes" id="UP001303046">
    <property type="component" value="Unassembled WGS sequence"/>
</dbReference>
<proteinExistence type="predicted"/>
<protein>
    <submittedName>
        <fullName evidence="1">Uncharacterized protein</fullName>
    </submittedName>
</protein>
<reference evidence="1 2" key="1">
    <citation type="submission" date="2023-08" db="EMBL/GenBank/DDBJ databases">
        <title>A Necator americanus chromosomal reference genome.</title>
        <authorList>
            <person name="Ilik V."/>
            <person name="Petrzelkova K.J."/>
            <person name="Pardy F."/>
            <person name="Fuh T."/>
            <person name="Niatou-Singa F.S."/>
            <person name="Gouil Q."/>
            <person name="Baker L."/>
            <person name="Ritchie M.E."/>
            <person name="Jex A.R."/>
            <person name="Gazzola D."/>
            <person name="Li H."/>
            <person name="Toshio Fujiwara R."/>
            <person name="Zhan B."/>
            <person name="Aroian R.V."/>
            <person name="Pafco B."/>
            <person name="Schwarz E.M."/>
        </authorList>
    </citation>
    <scope>NUCLEOTIDE SEQUENCE [LARGE SCALE GENOMIC DNA]</scope>
    <source>
        <strain evidence="1 2">Aroian</strain>
        <tissue evidence="1">Whole animal</tissue>
    </source>
</reference>
<sequence length="71" mass="8322">MWFMGAWHGKNRHLASLSKAATRSRYRFFGHIMRRLAGRLVHSSLKSSSEFKREATMELLERRDEGALENN</sequence>
<accession>A0ABR1D3M4</accession>
<name>A0ABR1D3M4_NECAM</name>
<evidence type="ECO:0000313" key="1">
    <source>
        <dbReference type="EMBL" id="KAK6744753.1"/>
    </source>
</evidence>
<comment type="caution">
    <text evidence="1">The sequence shown here is derived from an EMBL/GenBank/DDBJ whole genome shotgun (WGS) entry which is preliminary data.</text>
</comment>
<keyword evidence="2" id="KW-1185">Reference proteome</keyword>
<dbReference type="EMBL" id="JAVFWL010000003">
    <property type="protein sequence ID" value="KAK6744753.1"/>
    <property type="molecule type" value="Genomic_DNA"/>
</dbReference>
<gene>
    <name evidence="1" type="primary">Necator_chrIII.g12227</name>
    <name evidence="1" type="ORF">RB195_011461</name>
</gene>
<organism evidence="1 2">
    <name type="scientific">Necator americanus</name>
    <name type="common">Human hookworm</name>
    <dbReference type="NCBI Taxonomy" id="51031"/>
    <lineage>
        <taxon>Eukaryota</taxon>
        <taxon>Metazoa</taxon>
        <taxon>Ecdysozoa</taxon>
        <taxon>Nematoda</taxon>
        <taxon>Chromadorea</taxon>
        <taxon>Rhabditida</taxon>
        <taxon>Rhabditina</taxon>
        <taxon>Rhabditomorpha</taxon>
        <taxon>Strongyloidea</taxon>
        <taxon>Ancylostomatidae</taxon>
        <taxon>Bunostominae</taxon>
        <taxon>Necator</taxon>
    </lineage>
</organism>
<evidence type="ECO:0000313" key="2">
    <source>
        <dbReference type="Proteomes" id="UP001303046"/>
    </source>
</evidence>